<feature type="domain" description="3-deoxy-D-manno-octulosonic-acid transferase N-terminal" evidence="9">
    <location>
        <begin position="45"/>
        <end position="206"/>
    </location>
</feature>
<accession>A0A2U1JRQ4</accession>
<evidence type="ECO:0000256" key="2">
    <source>
        <dbReference type="ARBA" id="ARBA00012621"/>
    </source>
</evidence>
<dbReference type="Gene3D" id="3.40.50.2000">
    <property type="entry name" value="Glycogen Phosphorylase B"/>
    <property type="match status" value="1"/>
</dbReference>
<dbReference type="Gene3D" id="3.40.50.11720">
    <property type="entry name" value="3-Deoxy-D-manno-octulosonic-acid transferase, N-terminal domain"/>
    <property type="match status" value="1"/>
</dbReference>
<dbReference type="PANTHER" id="PTHR42755">
    <property type="entry name" value="3-DEOXY-MANNO-OCTULOSONATE CYTIDYLYLTRANSFERASE"/>
    <property type="match status" value="1"/>
</dbReference>
<keyword evidence="8" id="KW-0472">Membrane</keyword>
<evidence type="ECO:0000313" key="10">
    <source>
        <dbReference type="EMBL" id="PWA07685.1"/>
    </source>
</evidence>
<protein>
    <recommendedName>
        <fullName evidence="3 8">3-deoxy-D-manno-octulosonic acid transferase</fullName>
        <shortName evidence="8">Kdo transferase</shortName>
        <ecNumber evidence="2 8">2.4.99.12</ecNumber>
    </recommendedName>
    <alternativeName>
        <fullName evidence="5 8">Lipid IV(A) 3-deoxy-D-manno-octulosonic acid transferase</fullName>
    </alternativeName>
</protein>
<dbReference type="InterPro" id="IPR038107">
    <property type="entry name" value="Glycos_transf_N_sf"/>
</dbReference>
<dbReference type="AlphaFoldDB" id="A0A2U1JRQ4"/>
<comment type="function">
    <text evidence="8">Involved in lipopolysaccharide (LPS) biosynthesis. Catalyzes the transfer of 3-deoxy-D-manno-octulosonate (Kdo) residue(s) from CMP-Kdo to lipid IV(A), the tetraacyldisaccharide-1,4'-bisphosphate precursor of lipid A.</text>
</comment>
<comment type="subcellular location">
    <subcellularLocation>
        <location evidence="8">Cell membrane</location>
    </subcellularLocation>
</comment>
<evidence type="ECO:0000256" key="8">
    <source>
        <dbReference type="RuleBase" id="RU365103"/>
    </source>
</evidence>
<dbReference type="EC" id="2.4.99.12" evidence="2 8"/>
<comment type="pathway">
    <text evidence="1 8">Bacterial outer membrane biogenesis; LPS core biosynthesis.</text>
</comment>
<dbReference type="GO" id="GO:0009244">
    <property type="term" value="P:lipopolysaccharide core region biosynthetic process"/>
    <property type="evidence" value="ECO:0007669"/>
    <property type="project" value="UniProtKB-UniRule"/>
</dbReference>
<keyword evidence="8" id="KW-1003">Cell membrane</keyword>
<keyword evidence="11" id="KW-1185">Reference proteome</keyword>
<dbReference type="GO" id="GO:0043842">
    <property type="term" value="F:Kdo transferase activity"/>
    <property type="evidence" value="ECO:0007669"/>
    <property type="project" value="UniProtKB-EC"/>
</dbReference>
<evidence type="ECO:0000256" key="3">
    <source>
        <dbReference type="ARBA" id="ARBA00019077"/>
    </source>
</evidence>
<dbReference type="GO" id="GO:0009245">
    <property type="term" value="P:lipid A biosynthetic process"/>
    <property type="evidence" value="ECO:0007669"/>
    <property type="project" value="TreeGrafter"/>
</dbReference>
<dbReference type="RefSeq" id="WP_116764275.1">
    <property type="nucleotide sequence ID" value="NZ_QCZH01000020.1"/>
</dbReference>
<evidence type="ECO:0000256" key="6">
    <source>
        <dbReference type="ARBA" id="ARBA00049183"/>
    </source>
</evidence>
<dbReference type="UniPathway" id="UPA00958"/>
<comment type="catalytic activity">
    <reaction evidence="6 8">
        <text>lipid IVA (E. coli) + CMP-3-deoxy-beta-D-manno-octulosonate = alpha-Kdo-(2-&gt;6)-lipid IVA (E. coli) + CMP + H(+)</text>
        <dbReference type="Rhea" id="RHEA:28066"/>
        <dbReference type="ChEBI" id="CHEBI:15378"/>
        <dbReference type="ChEBI" id="CHEBI:58603"/>
        <dbReference type="ChEBI" id="CHEBI:60364"/>
        <dbReference type="ChEBI" id="CHEBI:60377"/>
        <dbReference type="ChEBI" id="CHEBI:85987"/>
        <dbReference type="EC" id="2.4.99.12"/>
    </reaction>
</comment>
<dbReference type="InterPro" id="IPR007507">
    <property type="entry name" value="Glycos_transf_N"/>
</dbReference>
<evidence type="ECO:0000259" key="9">
    <source>
        <dbReference type="Pfam" id="PF04413"/>
    </source>
</evidence>
<dbReference type="OrthoDB" id="9789797at2"/>
<evidence type="ECO:0000313" key="11">
    <source>
        <dbReference type="Proteomes" id="UP000245618"/>
    </source>
</evidence>
<sequence>MHFLYNLFIQFAQFILKIVALFSPKIKLFIEGRKNVFLTLEQKIKPTDKTIWFHAASLGEYEQGLPVIEEIKEKYPNHKIVVTFFSPSGYEVRKNNTVADATVYLPLDTPKNAKQFLELVHPDLVFFIKYEFWINYLDQLKKQNIPTYLISGIFREKQLFFKWYGGFYRKALNTFTHFFVQNENSKKLITELDKTNVTISGDTRFDRVVAILEKDNTLDFIAEFKNNSLTLVIGSSWPKDETLLIEYINSCTLDVKFIIAPHNIKTEQIENLKNSITKKTVLFSEKENKDLSQYNVFIIDTIGILTKIYSYADIAYVGGGFGKPGVHNILEPATFGVPIIIGPNYSHFDEATSLVQLGGCLSITNQQELDQFLSNLIQNNETRRDKGQICNTFVQKNKGATNNIMTKIISL</sequence>
<evidence type="ECO:0000256" key="4">
    <source>
        <dbReference type="ARBA" id="ARBA00022679"/>
    </source>
</evidence>
<evidence type="ECO:0000256" key="1">
    <source>
        <dbReference type="ARBA" id="ARBA00004713"/>
    </source>
</evidence>
<feature type="active site" description="Proton acceptor" evidence="7">
    <location>
        <position position="60"/>
    </location>
</feature>
<keyword evidence="8" id="KW-0448">Lipopolysaccharide biosynthesis</keyword>
<gene>
    <name evidence="10" type="ORF">DB891_14235</name>
</gene>
<evidence type="ECO:0000256" key="7">
    <source>
        <dbReference type="PIRSR" id="PIRSR639901-1"/>
    </source>
</evidence>
<proteinExistence type="inferred from homology"/>
<dbReference type="PANTHER" id="PTHR42755:SF1">
    <property type="entry name" value="3-DEOXY-D-MANNO-OCTULOSONIC ACID TRANSFERASE, MITOCHONDRIAL-RELATED"/>
    <property type="match status" value="1"/>
</dbReference>
<dbReference type="EMBL" id="QCZH01000020">
    <property type="protein sequence ID" value="PWA07685.1"/>
    <property type="molecule type" value="Genomic_DNA"/>
</dbReference>
<reference evidence="10 11" key="1">
    <citation type="submission" date="2018-04" db="EMBL/GenBank/DDBJ databases">
        <title>Flavobacterium sp. nov., isolated from glacier ice.</title>
        <authorList>
            <person name="Liu Q."/>
            <person name="Xin Y.-H."/>
        </authorList>
    </citation>
    <scope>NUCLEOTIDE SEQUENCE [LARGE SCALE GENOMIC DNA]</scope>
    <source>
        <strain evidence="10 11">LB2P30</strain>
    </source>
</reference>
<comment type="similarity">
    <text evidence="8">Belongs to the glycosyltransferase group 1 family.</text>
</comment>
<evidence type="ECO:0000256" key="5">
    <source>
        <dbReference type="ARBA" id="ARBA00031445"/>
    </source>
</evidence>
<comment type="caution">
    <text evidence="10">The sequence shown here is derived from an EMBL/GenBank/DDBJ whole genome shotgun (WGS) entry which is preliminary data.</text>
</comment>
<dbReference type="Proteomes" id="UP000245618">
    <property type="component" value="Unassembled WGS sequence"/>
</dbReference>
<dbReference type="SUPFAM" id="SSF53756">
    <property type="entry name" value="UDP-Glycosyltransferase/glycogen phosphorylase"/>
    <property type="match status" value="1"/>
</dbReference>
<name>A0A2U1JRQ4_9FLAO</name>
<dbReference type="InterPro" id="IPR039901">
    <property type="entry name" value="Kdotransferase"/>
</dbReference>
<keyword evidence="4 8" id="KW-0808">Transferase</keyword>
<dbReference type="Pfam" id="PF04413">
    <property type="entry name" value="Glycos_transf_N"/>
    <property type="match status" value="1"/>
</dbReference>
<organism evidence="10 11">
    <name type="scientific">Flavobacterium laiguense</name>
    <dbReference type="NCBI Taxonomy" id="2169409"/>
    <lineage>
        <taxon>Bacteria</taxon>
        <taxon>Pseudomonadati</taxon>
        <taxon>Bacteroidota</taxon>
        <taxon>Flavobacteriia</taxon>
        <taxon>Flavobacteriales</taxon>
        <taxon>Flavobacteriaceae</taxon>
        <taxon>Flavobacterium</taxon>
    </lineage>
</organism>
<dbReference type="GO" id="GO:0005886">
    <property type="term" value="C:plasma membrane"/>
    <property type="evidence" value="ECO:0007669"/>
    <property type="project" value="UniProtKB-SubCell"/>
</dbReference>